<feature type="transmembrane region" description="Helical" evidence="1">
    <location>
        <begin position="7"/>
        <end position="32"/>
    </location>
</feature>
<keyword evidence="2" id="KW-1185">Reference proteome</keyword>
<feature type="transmembrane region" description="Helical" evidence="1">
    <location>
        <begin position="131"/>
        <end position="164"/>
    </location>
</feature>
<keyword evidence="1" id="KW-1133">Transmembrane helix</keyword>
<dbReference type="RefSeq" id="XP_055889560.1">
    <property type="nucleotide sequence ID" value="XM_056033585.1"/>
</dbReference>
<keyword evidence="1" id="KW-0812">Transmembrane</keyword>
<feature type="transmembrane region" description="Helical" evidence="1">
    <location>
        <begin position="104"/>
        <end position="124"/>
    </location>
</feature>
<proteinExistence type="predicted"/>
<sequence>MINKKTALILGLPAAFVMISGIILSLLIYFLMSTLEDGFIKRNTDIQLDDRSHSRYQSGGRDNSGHKEWKRAIEILNQSYDLPYPAFSRDSESDNNAYLFITKYPFWILGFLYVIPGLFGLLSALFQKKGLYIVSIIFSVISLLLMAAMAAVGFLFVFAVLFVLGTVSSQCHDENGVCKCGGETYNQFKSCSTISSVFSLLMSITGFIVIGWIAVLVMLIICSYFTCCAKTISTGGIVLSPAQQPMIPLEADPNAATYTQQSYNYPPPQQYYDQSIPSKV</sequence>
<accession>A0A9W3AQT2</accession>
<evidence type="ECO:0000313" key="3">
    <source>
        <dbReference type="RefSeq" id="XP_055889560.1"/>
    </source>
</evidence>
<evidence type="ECO:0000313" key="2">
    <source>
        <dbReference type="Proteomes" id="UP001165740"/>
    </source>
</evidence>
<dbReference type="Proteomes" id="UP001165740">
    <property type="component" value="Chromosome 6"/>
</dbReference>
<dbReference type="OMA" id="CHDENGV"/>
<dbReference type="GeneID" id="106077870"/>
<feature type="transmembrane region" description="Helical" evidence="1">
    <location>
        <begin position="197"/>
        <end position="225"/>
    </location>
</feature>
<protein>
    <submittedName>
        <fullName evidence="3">Uncharacterized protein LOC106077870</fullName>
    </submittedName>
</protein>
<name>A0A9W3AQT2_BIOGL</name>
<organism evidence="2 3">
    <name type="scientific">Biomphalaria glabrata</name>
    <name type="common">Bloodfluke planorb</name>
    <name type="synonym">Freshwater snail</name>
    <dbReference type="NCBI Taxonomy" id="6526"/>
    <lineage>
        <taxon>Eukaryota</taxon>
        <taxon>Metazoa</taxon>
        <taxon>Spiralia</taxon>
        <taxon>Lophotrochozoa</taxon>
        <taxon>Mollusca</taxon>
        <taxon>Gastropoda</taxon>
        <taxon>Heterobranchia</taxon>
        <taxon>Euthyneura</taxon>
        <taxon>Panpulmonata</taxon>
        <taxon>Hygrophila</taxon>
        <taxon>Lymnaeoidea</taxon>
        <taxon>Planorbidae</taxon>
        <taxon>Biomphalaria</taxon>
    </lineage>
</organism>
<gene>
    <name evidence="3" type="primary">LOC106077870</name>
</gene>
<dbReference type="OrthoDB" id="7417023at2759"/>
<keyword evidence="1" id="KW-0472">Membrane</keyword>
<reference evidence="3" key="1">
    <citation type="submission" date="2025-08" db="UniProtKB">
        <authorList>
            <consortium name="RefSeq"/>
        </authorList>
    </citation>
    <scope>IDENTIFICATION</scope>
</reference>
<evidence type="ECO:0000256" key="1">
    <source>
        <dbReference type="SAM" id="Phobius"/>
    </source>
</evidence>
<dbReference type="AlphaFoldDB" id="A0A9W3AQT2"/>